<accession>A0A5B7FU43</accession>
<dbReference type="EMBL" id="VSRR010008648">
    <property type="protein sequence ID" value="MPC49066.1"/>
    <property type="molecule type" value="Genomic_DNA"/>
</dbReference>
<gene>
    <name evidence="1" type="ORF">E2C01_042858</name>
</gene>
<dbReference type="AlphaFoldDB" id="A0A5B7FU43"/>
<evidence type="ECO:0000313" key="2">
    <source>
        <dbReference type="Proteomes" id="UP000324222"/>
    </source>
</evidence>
<organism evidence="1 2">
    <name type="scientific">Portunus trituberculatus</name>
    <name type="common">Swimming crab</name>
    <name type="synonym">Neptunus trituberculatus</name>
    <dbReference type="NCBI Taxonomy" id="210409"/>
    <lineage>
        <taxon>Eukaryota</taxon>
        <taxon>Metazoa</taxon>
        <taxon>Ecdysozoa</taxon>
        <taxon>Arthropoda</taxon>
        <taxon>Crustacea</taxon>
        <taxon>Multicrustacea</taxon>
        <taxon>Malacostraca</taxon>
        <taxon>Eumalacostraca</taxon>
        <taxon>Eucarida</taxon>
        <taxon>Decapoda</taxon>
        <taxon>Pleocyemata</taxon>
        <taxon>Brachyura</taxon>
        <taxon>Eubrachyura</taxon>
        <taxon>Portunoidea</taxon>
        <taxon>Portunidae</taxon>
        <taxon>Portuninae</taxon>
        <taxon>Portunus</taxon>
    </lineage>
</organism>
<name>A0A5B7FU43_PORTR</name>
<comment type="caution">
    <text evidence="1">The sequence shown here is derived from an EMBL/GenBank/DDBJ whole genome shotgun (WGS) entry which is preliminary data.</text>
</comment>
<evidence type="ECO:0000313" key="1">
    <source>
        <dbReference type="EMBL" id="MPC49066.1"/>
    </source>
</evidence>
<sequence>MADADLHFLGSGADTGQGRPMAIANPIPVTLPKIPGAPGISLPILRIKPQEGIGGWLPGMEAVWQTPPSISQIGVWLPGHGNCIANTNLCIPGSGAAVGHGLSHTTPCSESVGLFNGEDYVFTSSNVALVDFAKLFLRYGWDVYRLQKVPASIIQDFIK</sequence>
<protein>
    <submittedName>
        <fullName evidence="1">Uncharacterized protein</fullName>
    </submittedName>
</protein>
<keyword evidence="2" id="KW-1185">Reference proteome</keyword>
<reference evidence="1 2" key="1">
    <citation type="submission" date="2019-05" db="EMBL/GenBank/DDBJ databases">
        <title>Another draft genome of Portunus trituberculatus and its Hox gene families provides insights of decapod evolution.</title>
        <authorList>
            <person name="Jeong J.-H."/>
            <person name="Song I."/>
            <person name="Kim S."/>
            <person name="Choi T."/>
            <person name="Kim D."/>
            <person name="Ryu S."/>
            <person name="Kim W."/>
        </authorList>
    </citation>
    <scope>NUCLEOTIDE SEQUENCE [LARGE SCALE GENOMIC DNA]</scope>
    <source>
        <tissue evidence="1">Muscle</tissue>
    </source>
</reference>
<proteinExistence type="predicted"/>
<dbReference type="Proteomes" id="UP000324222">
    <property type="component" value="Unassembled WGS sequence"/>
</dbReference>